<feature type="compositionally biased region" description="Low complexity" evidence="1">
    <location>
        <begin position="185"/>
        <end position="196"/>
    </location>
</feature>
<sequence>MALRRSSRLNQNVELSKSVNYVLAEKTDDEDDNSGGKVRDRGKKKNVKRASGGVTSTDGDNTTEDSDYTVSEDEKKGDSEEEGEDSEDQGDDTSEDSTGGKRSKGKNARKSRDQQNRRKSIRNNRDSDESSSVGAKGKRSNRGKGGNPGKQNNRGKKGKSSKRNKRGGAEQSVVPYEENGNEKGSNSSDQNPNNGNKNDKQKKPKGKSYIERLQEDADDDDFDIFKKNSKFDKNKRISTINRASSALDMKPKKRKSIYVESSNGEDSSESDYEYTAERTRPAKKLKSNSNIGGNNSGGKNDGKPNDKGQSGLNDVNANAHKNFDDFNMYEKIKKGPKNLHEIIEEIYYYLFNRENNEMVKVSTFFLNFLAECSGNETLTWTIDIIDYIDKQVYLYEEIANNNQISHPSIGSNRPGAAPTSITEIITPSTAQSGSKITNLDEIIKDESNFEKICTFKCKKLEQYLSPDLDNDVLIKKKNENNKSYKSFTSFFSDFAYHFDENYIHEVLYVCIWIFSLSISKYRKIRFTASLASHSILLGLCKKINYINNHEKQAGKQLLAEYARERENTNKGSGNRRGSATGRNSKNGAHTSNTGNEKWNNADIEELIQYAKKKDNENIRTIVERNLIISQLIDNINEDRKNLTILNNFLLCTYNIIYRNKIKDVFADIRAITLEFFLHYVQVLSSYFTNRKYTKLLIWILYDKDSKVKTYALDILIYLCTLYHTNGNFKIVELLYMCKKKLLNFIFDDDYNVRVKTFELILQMSKMKIRKADFIAFKRSAKKNPIVPSNKRDETTSDVSSQYESGEYEEKDTFSDVEVLANDHLPIALHNTQRRKNQTASDVVNILSKKEKKIVSNLIWFNNNSKISKMITSLIYESQIKNKIKKCDRKRNNYFDVEQNDANCEIVKYNLLFLTKYLNRNIPTVKNFVHYFDYLANYNENMKLYTVIDRFVSGIREMLDAVNCIDVMIELLCKDDIAKETHWGGAVQSVRDKNDVEGGGSGGCNVEEYAAKRQQSGKTAKKGSNKGKERSKKSGRSGGQSDDQSDDQSEGGSDDQSEGGSDDQNDDQRSSGAENELEGEAGKASAERDLRKCLLYICESSYRNFQNDINELERNKNRKTPPQVSGANAAERNSMHNAKLNNETGKIKKMIIYTFGIIKHSKLLIKLHQTNQEHLLLVFKILKVAIQECKHIYRNGEKNNVYNFASTIMEYFKNDIDSNINFFFNNVFVHLKETYEYLYYLIKNLKLPYYSAKCTMNMISLFLSLNDFLKGEGPTSGGSGSQKLSTDIFFDLYYAHFNNFLDAFLYYRKNYNAEIECEEEEEEYIQNGRNKVVIVSENLMQKERNVVESIENDLVSNLTNLIHMYTLCFSYINSDLSNYVEKKNDIKKINKSIKKVLEKDYFQFIVNEKCQAYFKENIFVNEFLDGHLLHYGNEHFSEDYGGGESGNDGGDDDEDYGGGEEGSEEEDSEPHADQRDEERTSRAANRRSKRANRKKGKNNKPNAERNLYDSYMSRSGNVNHQKLNNKAAFDKEEHFHQGQNFYNLYYSSEACMHANVTIQLCFYILKAKINSVYYYEEEDSTPKTPSSRLLLLCIDLIYVIYENYIYYLCRKRFFFNYLYGNFFLNDSAVGADVGGGKNVKKEMSEKNNPSGTNGANEKEQNAEEKESKGENKNDTPSSNINMDDLKKLLTLSGKKKNILKNVFVELNYIYNNLLTLRDDLNDVLVHLIKASNNTILKYGAFLNLMNVAQLENVLLYSVEDMRRYKTLEIFINACCGGEDQVDSSGLANLQQLLTLHGSGNPTQQMDELAQGYLDGDEQISKYKSVARYVYREDNVLFNFVTELFKNVENINNDNYNFVNSFLSIDIGVFFPINTYTYIADMCKIYNKDELSTDEKILEMQYTHMTLIIAQFILHCNNINIFNSCLGVLLLIHLNVKNRGLSSIALSFHNKLKKYSIDIFYEVLLCALIGLYTAYINNALEEKDLLLFSTSIASRLGVKIVERQKLPLCKFIHSCVSCALNLKNQNSFLKYIFPYAQKLTLSDYQIGYLKKQILNLIESYNTANNTQIKFESSIFEHMFLIICKKRKLNEEFKDSNYENSYMNLNESIHMNISKNIAKRVSRQSNAPSIKTRRSSQEVNLHLNKRGTQNGNNSDGSHSDTDSHSDSNASREGVTKGPEKILQNDVNGEGDENGQASKIKEELIDRGDDPPELPKGRNKDGGRAPNLESTAPRGDKADDSDYEKTPSNSTLSNFISQNEDEDNVCFIREDNRAVSGVVNRVNKGALRNDEQYIYEINSSPKPIRTKNVTKLKLISNDGLGGNINNNRADHSPNGTPKHSDDRSLNSSLNNVSDKDNDDVSIISEKKEKLNYLQENDDDSNSDVIPGISPMKARNKNKSELSTPISYADDLMNF</sequence>
<feature type="compositionally biased region" description="Basic residues" evidence="1">
    <location>
        <begin position="1018"/>
        <end position="1034"/>
    </location>
</feature>
<evidence type="ECO:0000313" key="3">
    <source>
        <dbReference type="EMBL" id="KMZ85179.1"/>
    </source>
</evidence>
<accession>A0A0J9SQH5</accession>
<feature type="region of interest" description="Disordered" evidence="1">
    <location>
        <begin position="1639"/>
        <end position="1679"/>
    </location>
</feature>
<feature type="compositionally biased region" description="Acidic residues" evidence="1">
    <location>
        <begin position="1042"/>
        <end position="1064"/>
    </location>
</feature>
<feature type="region of interest" description="Disordered" evidence="1">
    <location>
        <begin position="1"/>
        <end position="315"/>
    </location>
</feature>
<dbReference type="PANTHER" id="PTHR45589">
    <property type="entry name" value="WD REPEAT DOMAIN 62, ISOFORM G"/>
    <property type="match status" value="1"/>
</dbReference>
<dbReference type="InterPro" id="IPR013721">
    <property type="entry name" value="STAG"/>
</dbReference>
<dbReference type="InterPro" id="IPR016024">
    <property type="entry name" value="ARM-type_fold"/>
</dbReference>
<feature type="region of interest" description="Disordered" evidence="1">
    <location>
        <begin position="565"/>
        <end position="596"/>
    </location>
</feature>
<feature type="compositionally biased region" description="Polar residues" evidence="1">
    <location>
        <begin position="569"/>
        <end position="596"/>
    </location>
</feature>
<dbReference type="InterPro" id="IPR020839">
    <property type="entry name" value="SCD"/>
</dbReference>
<feature type="compositionally biased region" description="Polar residues" evidence="1">
    <location>
        <begin position="2319"/>
        <end position="2333"/>
    </location>
</feature>
<dbReference type="EMBL" id="KQ234843">
    <property type="protein sequence ID" value="KMZ85179.1"/>
    <property type="molecule type" value="Genomic_DNA"/>
</dbReference>
<name>A0A0J9SQH5_PLAV1</name>
<dbReference type="InterPro" id="IPR052779">
    <property type="entry name" value="WDR62"/>
</dbReference>
<feature type="compositionally biased region" description="Polar residues" evidence="1">
    <location>
        <begin position="8"/>
        <end position="19"/>
    </location>
</feature>
<feature type="domain" description="SCD" evidence="2">
    <location>
        <begin position="657"/>
        <end position="744"/>
    </location>
</feature>
<feature type="compositionally biased region" description="Acidic residues" evidence="1">
    <location>
        <begin position="61"/>
        <end position="71"/>
    </location>
</feature>
<feature type="compositionally biased region" description="Basic residues" evidence="1">
    <location>
        <begin position="1483"/>
        <end position="1497"/>
    </location>
</feature>
<evidence type="ECO:0000259" key="2">
    <source>
        <dbReference type="PROSITE" id="PS51425"/>
    </source>
</evidence>
<feature type="region of interest" description="Disordered" evidence="1">
    <location>
        <begin position="1438"/>
        <end position="1505"/>
    </location>
</feature>
<evidence type="ECO:0000313" key="4">
    <source>
        <dbReference type="Proteomes" id="UP000053327"/>
    </source>
</evidence>
<protein>
    <recommendedName>
        <fullName evidence="2">SCD domain-containing protein</fullName>
    </recommendedName>
</protein>
<feature type="compositionally biased region" description="Basic and acidic residues" evidence="1">
    <location>
        <begin position="1655"/>
        <end position="1672"/>
    </location>
</feature>
<feature type="compositionally biased region" description="Basic and acidic residues" evidence="1">
    <location>
        <begin position="2230"/>
        <end position="2241"/>
    </location>
</feature>
<feature type="compositionally biased region" description="Polar residues" evidence="1">
    <location>
        <begin position="2242"/>
        <end position="2253"/>
    </location>
</feature>
<organism evidence="3 4">
    <name type="scientific">Plasmodium vivax (strain Brazil I)</name>
    <dbReference type="NCBI Taxonomy" id="1033975"/>
    <lineage>
        <taxon>Eukaryota</taxon>
        <taxon>Sar</taxon>
        <taxon>Alveolata</taxon>
        <taxon>Apicomplexa</taxon>
        <taxon>Aconoidasida</taxon>
        <taxon>Haemosporida</taxon>
        <taxon>Plasmodiidae</taxon>
        <taxon>Plasmodium</taxon>
        <taxon>Plasmodium (Plasmodium)</taxon>
    </lineage>
</organism>
<evidence type="ECO:0000256" key="1">
    <source>
        <dbReference type="SAM" id="MobiDB-lite"/>
    </source>
</evidence>
<feature type="compositionally biased region" description="Basic and acidic residues" evidence="1">
    <location>
        <begin position="223"/>
        <end position="235"/>
    </location>
</feature>
<dbReference type="OrthoDB" id="498590at2759"/>
<dbReference type="Proteomes" id="UP000053327">
    <property type="component" value="Unassembled WGS sequence"/>
</dbReference>
<feature type="compositionally biased region" description="Acidic residues" evidence="1">
    <location>
        <begin position="79"/>
        <end position="95"/>
    </location>
</feature>
<dbReference type="Pfam" id="PF08514">
    <property type="entry name" value="STAG"/>
    <property type="match status" value="1"/>
</dbReference>
<feature type="region of interest" description="Disordered" evidence="1">
    <location>
        <begin position="2313"/>
        <end position="2356"/>
    </location>
</feature>
<dbReference type="PROSITE" id="PS51425">
    <property type="entry name" value="SCD"/>
    <property type="match status" value="1"/>
</dbReference>
<feature type="region of interest" description="Disordered" evidence="1">
    <location>
        <begin position="1011"/>
        <end position="1083"/>
    </location>
</feature>
<gene>
    <name evidence="3" type="ORF">PVBG_01578</name>
</gene>
<proteinExistence type="predicted"/>
<reference evidence="3 4" key="1">
    <citation type="submission" date="2011-08" db="EMBL/GenBank/DDBJ databases">
        <title>The Genome Sequence of Plasmodium vivax Brazil I.</title>
        <authorList>
            <consortium name="The Broad Institute Genome Sequencing Platform"/>
            <consortium name="The Broad Institute Genome Sequencing Center for Infectious Disease"/>
            <person name="Neafsey D."/>
            <person name="Carlton J."/>
            <person name="Barnwell J."/>
            <person name="Collins W."/>
            <person name="Escalante A."/>
            <person name="Mullikin J."/>
            <person name="Saul A."/>
            <person name="Guigo R."/>
            <person name="Camara F."/>
            <person name="Young S.K."/>
            <person name="Zeng Q."/>
            <person name="Gargeya S."/>
            <person name="Fitzgerald M."/>
            <person name="Haas B."/>
            <person name="Abouelleil A."/>
            <person name="Alvarado L."/>
            <person name="Arachchi H.M."/>
            <person name="Berlin A."/>
            <person name="Brown A."/>
            <person name="Chapman S.B."/>
            <person name="Chen Z."/>
            <person name="Dunbar C."/>
            <person name="Freedman E."/>
            <person name="Gearin G."/>
            <person name="Gellesch M."/>
            <person name="Goldberg J."/>
            <person name="Griggs A."/>
            <person name="Gujja S."/>
            <person name="Heiman D."/>
            <person name="Howarth C."/>
            <person name="Larson L."/>
            <person name="Lui A."/>
            <person name="MacDonald P.J.P."/>
            <person name="Montmayeur A."/>
            <person name="Murphy C."/>
            <person name="Neiman D."/>
            <person name="Pearson M."/>
            <person name="Priest M."/>
            <person name="Roberts A."/>
            <person name="Saif S."/>
            <person name="Shea T."/>
            <person name="Shenoy N."/>
            <person name="Sisk P."/>
            <person name="Stolte C."/>
            <person name="Sykes S."/>
            <person name="Wortman J."/>
            <person name="Nusbaum C."/>
            <person name="Birren B."/>
        </authorList>
    </citation>
    <scope>NUCLEOTIDE SEQUENCE [LARGE SCALE GENOMIC DNA]</scope>
    <source>
        <strain evidence="3 4">Brazil I</strain>
    </source>
</reference>
<feature type="region of interest" description="Disordered" evidence="1">
    <location>
        <begin position="2368"/>
        <end position="2396"/>
    </location>
</feature>
<feature type="region of interest" description="Disordered" evidence="1">
    <location>
        <begin position="1111"/>
        <end position="1139"/>
    </location>
</feature>
<dbReference type="Pfam" id="PF21581">
    <property type="entry name" value="SCD"/>
    <property type="match status" value="1"/>
</dbReference>
<feature type="compositionally biased region" description="Basic residues" evidence="1">
    <location>
        <begin position="153"/>
        <end position="166"/>
    </location>
</feature>
<dbReference type="SUPFAM" id="SSF48371">
    <property type="entry name" value="ARM repeat"/>
    <property type="match status" value="2"/>
</dbReference>
<feature type="region of interest" description="Disordered" evidence="1">
    <location>
        <begin position="2141"/>
        <end position="2253"/>
    </location>
</feature>
<dbReference type="PANTHER" id="PTHR45589:SF1">
    <property type="entry name" value="WD REPEAT DOMAIN 62, ISOFORM G"/>
    <property type="match status" value="1"/>
</dbReference>
<feature type="compositionally biased region" description="Basic and acidic residues" evidence="1">
    <location>
        <begin position="1468"/>
        <end position="1480"/>
    </location>
</feature>
<feature type="compositionally biased region" description="Acidic residues" evidence="1">
    <location>
        <begin position="1448"/>
        <end position="1467"/>
    </location>
</feature>
<feature type="compositionally biased region" description="Basic and acidic residues" evidence="1">
    <location>
        <begin position="2195"/>
        <end position="2219"/>
    </location>
</feature>